<keyword evidence="1" id="KW-1133">Transmembrane helix</keyword>
<dbReference type="SUPFAM" id="SSF55785">
    <property type="entry name" value="PYP-like sensor domain (PAS domain)"/>
    <property type="match status" value="1"/>
</dbReference>
<dbReference type="Pfam" id="PF08448">
    <property type="entry name" value="PAS_4"/>
    <property type="match status" value="1"/>
</dbReference>
<dbReference type="InterPro" id="IPR035965">
    <property type="entry name" value="PAS-like_dom_sf"/>
</dbReference>
<keyword evidence="1" id="KW-0812">Transmembrane</keyword>
<dbReference type="InterPro" id="IPR013656">
    <property type="entry name" value="PAS_4"/>
</dbReference>
<evidence type="ECO:0000256" key="1">
    <source>
        <dbReference type="SAM" id="Phobius"/>
    </source>
</evidence>
<dbReference type="AlphaFoldDB" id="A0A939G4G1"/>
<evidence type="ECO:0000259" key="2">
    <source>
        <dbReference type="Pfam" id="PF08448"/>
    </source>
</evidence>
<gene>
    <name evidence="3" type="ORF">J2I48_01415</name>
</gene>
<keyword evidence="1" id="KW-0472">Membrane</keyword>
<dbReference type="RefSeq" id="WP_207333589.1">
    <property type="nucleotide sequence ID" value="NZ_JAFMYU010000001.1"/>
</dbReference>
<dbReference type="EMBL" id="JAFMYU010000001">
    <property type="protein sequence ID" value="MBO0929628.1"/>
    <property type="molecule type" value="Genomic_DNA"/>
</dbReference>
<evidence type="ECO:0000313" key="4">
    <source>
        <dbReference type="Proteomes" id="UP000664795"/>
    </source>
</evidence>
<accession>A0A939G4G1</accession>
<feature type="domain" description="PAS fold-4" evidence="2">
    <location>
        <begin position="62"/>
        <end position="149"/>
    </location>
</feature>
<dbReference type="Proteomes" id="UP000664795">
    <property type="component" value="Unassembled WGS sequence"/>
</dbReference>
<comment type="caution">
    <text evidence="3">The sequence shown here is derived from an EMBL/GenBank/DDBJ whole genome shotgun (WGS) entry which is preliminary data.</text>
</comment>
<protein>
    <submittedName>
        <fullName evidence="3">PAS domain-containing protein</fullName>
    </submittedName>
</protein>
<feature type="transmembrane region" description="Helical" evidence="1">
    <location>
        <begin position="20"/>
        <end position="41"/>
    </location>
</feature>
<evidence type="ECO:0000313" key="3">
    <source>
        <dbReference type="EMBL" id="MBO0929628.1"/>
    </source>
</evidence>
<reference evidence="3 4" key="1">
    <citation type="submission" date="2021-03" db="EMBL/GenBank/DDBJ databases">
        <title>Fibrella sp. HMF5036 genome sequencing and assembly.</title>
        <authorList>
            <person name="Kang H."/>
            <person name="Kim H."/>
            <person name="Bae S."/>
            <person name="Joh K."/>
        </authorList>
    </citation>
    <scope>NUCLEOTIDE SEQUENCE [LARGE SCALE GENOMIC DNA]</scope>
    <source>
        <strain evidence="3 4">HMF5036</strain>
    </source>
</reference>
<name>A0A939G4G1_9BACT</name>
<proteinExistence type="predicted"/>
<dbReference type="Gene3D" id="3.30.450.20">
    <property type="entry name" value="PAS domain"/>
    <property type="match status" value="1"/>
</dbReference>
<sequence>MTQPIPPTNPPADPELFPYNWLISTSVWGVITAAPVGICLLSAQRAATPHSPGRVSDTGTIADFQYVFLNPVQEAMIKLAADDVVGQPLTMISPDVDASGVLDRLRQVADTGQPTAHTEAYHLDGIAGLFHQVYLKSGDGVLVLTQDVSYQPLSVAEQQQQVDLLTAIHSRTSVASIRARLISLMSGQLS</sequence>
<organism evidence="3 4">
    <name type="scientific">Fibrella aquatilis</name>
    <dbReference type="NCBI Taxonomy" id="2817059"/>
    <lineage>
        <taxon>Bacteria</taxon>
        <taxon>Pseudomonadati</taxon>
        <taxon>Bacteroidota</taxon>
        <taxon>Cytophagia</taxon>
        <taxon>Cytophagales</taxon>
        <taxon>Spirosomataceae</taxon>
        <taxon>Fibrella</taxon>
    </lineage>
</organism>
<keyword evidence="4" id="KW-1185">Reference proteome</keyword>